<evidence type="ECO:0000256" key="6">
    <source>
        <dbReference type="ARBA" id="ARBA00023235"/>
    </source>
</evidence>
<dbReference type="InterPro" id="IPR003766">
    <property type="entry name" value="Uronate_isomerase"/>
</dbReference>
<comment type="catalytic activity">
    <reaction evidence="1">
        <text>D-glucuronate = D-fructuronate</text>
        <dbReference type="Rhea" id="RHEA:13049"/>
        <dbReference type="ChEBI" id="CHEBI:58720"/>
        <dbReference type="ChEBI" id="CHEBI:59863"/>
        <dbReference type="EC" id="5.3.1.12"/>
    </reaction>
</comment>
<protein>
    <recommendedName>
        <fullName evidence="5">Uronate isomerase</fullName>
        <ecNumber evidence="4">5.3.1.12</ecNumber>
    </recommendedName>
</protein>
<accession>A0A3Q9GKF7</accession>
<organism evidence="7 8">
    <name type="scientific">Trueperella pyogenes</name>
    <dbReference type="NCBI Taxonomy" id="1661"/>
    <lineage>
        <taxon>Bacteria</taxon>
        <taxon>Bacillati</taxon>
        <taxon>Actinomycetota</taxon>
        <taxon>Actinomycetes</taxon>
        <taxon>Actinomycetales</taxon>
        <taxon>Actinomycetaceae</taxon>
        <taxon>Trueperella</taxon>
    </lineage>
</organism>
<dbReference type="PANTHER" id="PTHR30068">
    <property type="entry name" value="URONATE ISOMERASE"/>
    <property type="match status" value="1"/>
</dbReference>
<dbReference type="EMBL" id="CP033905">
    <property type="protein sequence ID" value="AZR06978.1"/>
    <property type="molecule type" value="Genomic_DNA"/>
</dbReference>
<dbReference type="Proteomes" id="UP000275951">
    <property type="component" value="Chromosome"/>
</dbReference>
<dbReference type="GO" id="GO:0008880">
    <property type="term" value="F:glucuronate isomerase activity"/>
    <property type="evidence" value="ECO:0007669"/>
    <property type="project" value="UniProtKB-EC"/>
</dbReference>
<dbReference type="RefSeq" id="WP_126920193.1">
    <property type="nucleotide sequence ID" value="NZ_CP033905.1"/>
</dbReference>
<dbReference type="Gene3D" id="1.10.2020.10">
    <property type="entry name" value="uronate isomerase, domain 2, chain A"/>
    <property type="match status" value="1"/>
</dbReference>
<dbReference type="PANTHER" id="PTHR30068:SF4">
    <property type="entry name" value="URONATE ISOMERASE"/>
    <property type="match status" value="1"/>
</dbReference>
<comment type="pathway">
    <text evidence="2">Carbohydrate metabolism; pentose and glucuronate interconversion.</text>
</comment>
<dbReference type="GO" id="GO:0042840">
    <property type="term" value="P:D-glucuronate catabolic process"/>
    <property type="evidence" value="ECO:0007669"/>
    <property type="project" value="TreeGrafter"/>
</dbReference>
<dbReference type="EC" id="5.3.1.12" evidence="4"/>
<dbReference type="AlphaFoldDB" id="A0A3Q9GKF7"/>
<evidence type="ECO:0000256" key="5">
    <source>
        <dbReference type="ARBA" id="ARBA00020555"/>
    </source>
</evidence>
<reference evidence="7 8" key="1">
    <citation type="submission" date="2018-11" db="EMBL/GenBank/DDBJ databases">
        <title>Multidrug-resistant genes are associated with an 42-kb island TGI1 carrying a complex class 1 integron in a Trueperella pyogenes.</title>
        <authorList>
            <person name="Dong W."/>
        </authorList>
    </citation>
    <scope>NUCLEOTIDE SEQUENCE [LARGE SCALE GENOMIC DNA]</scope>
    <source>
        <strain evidence="7 8">TP4</strain>
    </source>
</reference>
<dbReference type="Gene3D" id="3.20.20.140">
    <property type="entry name" value="Metal-dependent hydrolases"/>
    <property type="match status" value="1"/>
</dbReference>
<evidence type="ECO:0000256" key="3">
    <source>
        <dbReference type="ARBA" id="ARBA00008397"/>
    </source>
</evidence>
<gene>
    <name evidence="7" type="ORF">EBQ10_06485</name>
</gene>
<evidence type="ECO:0000313" key="8">
    <source>
        <dbReference type="Proteomes" id="UP000275951"/>
    </source>
</evidence>
<name>A0A3Q9GKF7_9ACTO</name>
<evidence type="ECO:0000256" key="1">
    <source>
        <dbReference type="ARBA" id="ARBA00001165"/>
    </source>
</evidence>
<comment type="similarity">
    <text evidence="3">Belongs to the metallo-dependent hydrolases superfamily. Uronate isomerase family.</text>
</comment>
<proteinExistence type="inferred from homology"/>
<evidence type="ECO:0000313" key="7">
    <source>
        <dbReference type="EMBL" id="AZR06978.1"/>
    </source>
</evidence>
<evidence type="ECO:0000256" key="2">
    <source>
        <dbReference type="ARBA" id="ARBA00004892"/>
    </source>
</evidence>
<dbReference type="InterPro" id="IPR032466">
    <property type="entry name" value="Metal_Hydrolase"/>
</dbReference>
<dbReference type="GO" id="GO:0019698">
    <property type="term" value="P:D-galacturonate catabolic process"/>
    <property type="evidence" value="ECO:0007669"/>
    <property type="project" value="TreeGrafter"/>
</dbReference>
<dbReference type="UniPathway" id="UPA00246"/>
<dbReference type="NCBIfam" id="NF002794">
    <property type="entry name" value="PRK02925.1"/>
    <property type="match status" value="1"/>
</dbReference>
<sequence>MKLQPHPDRLFPADPATRDIARTLYSLVKDEPIISPHGHVPPEWLAGDTPFTDPTSLLITPDHYVNRMLHSHGVELSELGVGQKEFSEEQSRNAFRILCANWWLYRGTPVKYWMENELFDYFDVRVRPSAETADRIYDQIAERLASPEYKPRALFKRFNLAFLATTDDPCDTLEHHKAIREDDSFDGVIVPTFRPDKYLEPAREDWPELMAALSDASGVDTTSWAGFNAAMENRRAYFKAAGAISTDHSHRDPGTARLSDAEAERIYQQALAGRVSQEDADALRRSMMYEQIRMASEDGLVMTLHPAVYRNHHTPTFNKYGADVGCDIPLKTEFAAALQPALADFGDSENLHLIPFTMDETVYSRELAPLAGFYRSVFVGVPWWFIDAPEAMARFRGAVTETAGFTRTSGFIDDTRAFCSIPARHDVSRRIDSGYVAKLVAEHRLEMDEASEAIRELVVGNPVRAFKLDGLL</sequence>
<keyword evidence="6 7" id="KW-0413">Isomerase</keyword>
<dbReference type="Pfam" id="PF02614">
    <property type="entry name" value="UxaC"/>
    <property type="match status" value="1"/>
</dbReference>
<dbReference type="SUPFAM" id="SSF51556">
    <property type="entry name" value="Metallo-dependent hydrolases"/>
    <property type="match status" value="1"/>
</dbReference>
<evidence type="ECO:0000256" key="4">
    <source>
        <dbReference type="ARBA" id="ARBA00012546"/>
    </source>
</evidence>